<dbReference type="GO" id="GO:0004129">
    <property type="term" value="F:cytochrome-c oxidase activity"/>
    <property type="evidence" value="ECO:0007669"/>
    <property type="project" value="InterPro"/>
</dbReference>
<evidence type="ECO:0000313" key="12">
    <source>
        <dbReference type="Proteomes" id="UP000669903"/>
    </source>
</evidence>
<evidence type="ECO:0000256" key="2">
    <source>
        <dbReference type="ARBA" id="ARBA00010581"/>
    </source>
</evidence>
<evidence type="ECO:0000256" key="6">
    <source>
        <dbReference type="ARBA" id="ARBA00022989"/>
    </source>
</evidence>
<dbReference type="GO" id="GO:0016020">
    <property type="term" value="C:membrane"/>
    <property type="evidence" value="ECO:0007669"/>
    <property type="project" value="UniProtKB-SubCell"/>
</dbReference>
<accession>A0A836FSN2</accession>
<evidence type="ECO:0000256" key="7">
    <source>
        <dbReference type="ARBA" id="ARBA00023136"/>
    </source>
</evidence>
<dbReference type="GO" id="GO:0006123">
    <property type="term" value="P:mitochondrial electron transport, cytochrome c to oxygen"/>
    <property type="evidence" value="ECO:0007669"/>
    <property type="project" value="TreeGrafter"/>
</dbReference>
<feature type="transmembrane region" description="Helical" evidence="9">
    <location>
        <begin position="66"/>
        <end position="92"/>
    </location>
</feature>
<comment type="caution">
    <text evidence="11">The sequence shown here is derived from an EMBL/GenBank/DDBJ whole genome shotgun (WGS) entry which is preliminary data.</text>
</comment>
<reference evidence="11" key="1">
    <citation type="submission" date="2020-03" db="EMBL/GenBank/DDBJ databases">
        <title>Relaxed selection underlies rapid genomic changes in the transitions from sociality to social parasitism in ants.</title>
        <authorList>
            <person name="Bi X."/>
        </authorList>
    </citation>
    <scope>NUCLEOTIDE SEQUENCE</scope>
    <source>
        <strain evidence="11">BGI-DK2014a</strain>
        <tissue evidence="11">Whole body</tissue>
    </source>
</reference>
<keyword evidence="5" id="KW-1278">Translocase</keyword>
<evidence type="ECO:0000256" key="4">
    <source>
        <dbReference type="ARBA" id="ARBA00022692"/>
    </source>
</evidence>
<keyword evidence="12" id="KW-1185">Reference proteome</keyword>
<evidence type="ECO:0000256" key="5">
    <source>
        <dbReference type="ARBA" id="ARBA00022967"/>
    </source>
</evidence>
<feature type="transmembrane region" description="Helical" evidence="9">
    <location>
        <begin position="98"/>
        <end position="122"/>
    </location>
</feature>
<proteinExistence type="inferred from homology"/>
<dbReference type="Pfam" id="PF00510">
    <property type="entry name" value="COX3"/>
    <property type="match status" value="1"/>
</dbReference>
<dbReference type="PROSITE" id="PS50253">
    <property type="entry name" value="COX3"/>
    <property type="match status" value="1"/>
</dbReference>
<keyword evidence="8" id="KW-0496">Mitochondrion</keyword>
<feature type="domain" description="Heme-copper oxidase subunit III family profile" evidence="10">
    <location>
        <begin position="1"/>
        <end position="141"/>
    </location>
</feature>
<evidence type="ECO:0000259" key="10">
    <source>
        <dbReference type="PROSITE" id="PS50253"/>
    </source>
</evidence>
<dbReference type="PANTHER" id="PTHR11403">
    <property type="entry name" value="CYTOCHROME C OXIDASE SUBUNIT III"/>
    <property type="match status" value="1"/>
</dbReference>
<keyword evidence="7 9" id="KW-0472">Membrane</keyword>
<gene>
    <name evidence="11" type="primary">Coiii_10</name>
    <name evidence="11" type="ORF">G6Z76_0005944</name>
</gene>
<comment type="function">
    <text evidence="8">Component of the cytochrome c oxidase, the last enzyme in the mitochondrial electron transport chain which drives oxidative phosphorylation. The respiratory chain contains 3 multisubunit complexes succinate dehydrogenase (complex II, CII), ubiquinol-cytochrome c oxidoreductase (cytochrome b-c1 complex, complex III, CIII) and cytochrome c oxidase (complex IV, CIV), that cooperate to transfer electrons derived from NADH and succinate to molecular oxygen, creating an electrochemical gradient over the inner membrane that drives transmembrane transport and the ATP synthase. Cytochrome c oxidase is the component of the respiratory chain that catalyzes the reduction of oxygen to water. Electrons originating from reduced cytochrome c in the intermembrane space (IMS) are transferred via the dinuclear copper A center (CU(A)) of subunit 2 and heme A of subunit 1 to the active site in subunit 1, a binuclear center (BNC) formed by heme A3 and copper B (CU(B)). The BNC reduces molecular oxygen to 2 water molecules using 4 electrons from cytochrome c in the IMS and 4 protons from the mitochondrial matrix.</text>
</comment>
<dbReference type="Proteomes" id="UP000669903">
    <property type="component" value="Unassembled WGS sequence"/>
</dbReference>
<name>A0A836FSN2_9HYME</name>
<dbReference type="EMBL" id="JAANIC010005375">
    <property type="protein sequence ID" value="KAG5331641.1"/>
    <property type="molecule type" value="Genomic_DNA"/>
</dbReference>
<organism evidence="11 12">
    <name type="scientific">Acromyrmex charruanus</name>
    <dbReference type="NCBI Taxonomy" id="2715315"/>
    <lineage>
        <taxon>Eukaryota</taxon>
        <taxon>Metazoa</taxon>
        <taxon>Ecdysozoa</taxon>
        <taxon>Arthropoda</taxon>
        <taxon>Hexapoda</taxon>
        <taxon>Insecta</taxon>
        <taxon>Pterygota</taxon>
        <taxon>Neoptera</taxon>
        <taxon>Endopterygota</taxon>
        <taxon>Hymenoptera</taxon>
        <taxon>Apocrita</taxon>
        <taxon>Aculeata</taxon>
        <taxon>Formicoidea</taxon>
        <taxon>Formicidae</taxon>
        <taxon>Myrmicinae</taxon>
        <taxon>Acromyrmex</taxon>
    </lineage>
</organism>
<evidence type="ECO:0000256" key="1">
    <source>
        <dbReference type="ARBA" id="ARBA00004141"/>
    </source>
</evidence>
<dbReference type="InterPro" id="IPR013833">
    <property type="entry name" value="Cyt_c_oxidase_su3_a-hlx"/>
</dbReference>
<sequence>MDALEYVNILETMLLLSVRRMYIEEDIPTFQLVQDNSAVHTKRIVREWFTHHSLINKNINERKNSLSLTIILGIYFSILQLIEYINCLFTIVNSIYGSTFFIAIGFHGIHVIISTLFLICFLRLSNLHFSAYHHFGFEAAS</sequence>
<keyword evidence="6 9" id="KW-1133">Transmembrane helix</keyword>
<dbReference type="Gene3D" id="1.20.120.80">
    <property type="entry name" value="Cytochrome c oxidase, subunit III, four-helix bundle"/>
    <property type="match status" value="1"/>
</dbReference>
<protein>
    <recommendedName>
        <fullName evidence="3 8">Cytochrome c oxidase subunit 3</fullName>
    </recommendedName>
</protein>
<dbReference type="InterPro" id="IPR035973">
    <property type="entry name" value="Cyt_c_oxidase_su3-like_sf"/>
</dbReference>
<feature type="non-terminal residue" evidence="11">
    <location>
        <position position="1"/>
    </location>
</feature>
<dbReference type="PANTHER" id="PTHR11403:SF7">
    <property type="entry name" value="CYTOCHROME C OXIDASE SUBUNIT 3"/>
    <property type="match status" value="1"/>
</dbReference>
<keyword evidence="4 8" id="KW-0812">Transmembrane</keyword>
<feature type="non-terminal residue" evidence="11">
    <location>
        <position position="141"/>
    </location>
</feature>
<dbReference type="GO" id="GO:0005739">
    <property type="term" value="C:mitochondrion"/>
    <property type="evidence" value="ECO:0007669"/>
    <property type="project" value="TreeGrafter"/>
</dbReference>
<evidence type="ECO:0000313" key="11">
    <source>
        <dbReference type="EMBL" id="KAG5331641.1"/>
    </source>
</evidence>
<evidence type="ECO:0000256" key="9">
    <source>
        <dbReference type="SAM" id="Phobius"/>
    </source>
</evidence>
<comment type="subcellular location">
    <subcellularLocation>
        <location evidence="1">Membrane</location>
        <topology evidence="1">Multi-pass membrane protein</topology>
    </subcellularLocation>
</comment>
<dbReference type="InterPro" id="IPR000298">
    <property type="entry name" value="Cyt_c_oxidase-like_su3"/>
</dbReference>
<dbReference type="SUPFAM" id="SSF81452">
    <property type="entry name" value="Cytochrome c oxidase subunit III-like"/>
    <property type="match status" value="1"/>
</dbReference>
<comment type="similarity">
    <text evidence="2 8">Belongs to the cytochrome c oxidase subunit 3 family.</text>
</comment>
<evidence type="ECO:0000256" key="3">
    <source>
        <dbReference type="ARBA" id="ARBA00015944"/>
    </source>
</evidence>
<dbReference type="InterPro" id="IPR024791">
    <property type="entry name" value="Cyt_c/ubiquinol_Oxase_su3"/>
</dbReference>
<evidence type="ECO:0000256" key="8">
    <source>
        <dbReference type="RuleBase" id="RU003375"/>
    </source>
</evidence>
<dbReference type="AlphaFoldDB" id="A0A836FSN2"/>